<evidence type="ECO:0000313" key="3">
    <source>
        <dbReference type="Proteomes" id="UP000034516"/>
    </source>
</evidence>
<dbReference type="EMBL" id="LCCW01000056">
    <property type="protein sequence ID" value="KKS39771.1"/>
    <property type="molecule type" value="Genomic_DNA"/>
</dbReference>
<protein>
    <submittedName>
        <fullName evidence="2">Sphingosine/diacylglycerol kinase-like protein enzyme</fullName>
    </submittedName>
</protein>
<keyword evidence="2" id="KW-0808">Transferase</keyword>
<accession>A0A0G1B0A2</accession>
<name>A0A0G1B0A2_9BACT</name>
<dbReference type="GO" id="GO:0016301">
    <property type="term" value="F:kinase activity"/>
    <property type="evidence" value="ECO:0007669"/>
    <property type="project" value="UniProtKB-KW"/>
</dbReference>
<dbReference type="AlphaFoldDB" id="A0A0G1B0A2"/>
<dbReference type="InterPro" id="IPR001206">
    <property type="entry name" value="Diacylglycerol_kinase_cat_dom"/>
</dbReference>
<dbReference type="Pfam" id="PF00781">
    <property type="entry name" value="DAGK_cat"/>
    <property type="match status" value="1"/>
</dbReference>
<gene>
    <name evidence="2" type="ORF">UV02_C0056G0012</name>
</gene>
<feature type="domain" description="DAGKc" evidence="1">
    <location>
        <begin position="57"/>
        <end position="138"/>
    </location>
</feature>
<evidence type="ECO:0000313" key="2">
    <source>
        <dbReference type="EMBL" id="KKS39771.1"/>
    </source>
</evidence>
<dbReference type="Gene3D" id="3.40.50.10330">
    <property type="entry name" value="Probable inorganic polyphosphate/atp-NAD kinase, domain 1"/>
    <property type="match status" value="1"/>
</dbReference>
<comment type="caution">
    <text evidence="2">The sequence shown here is derived from an EMBL/GenBank/DDBJ whole genome shotgun (WGS) entry which is preliminary data.</text>
</comment>
<dbReference type="InterPro" id="IPR016064">
    <property type="entry name" value="NAD/diacylglycerol_kinase_sf"/>
</dbReference>
<keyword evidence="2" id="KW-0418">Kinase</keyword>
<proteinExistence type="predicted"/>
<sequence>MKQRQTIKGSSLMNYYICDTFTNRKKYQKQLSKIELLLANLGIGGKLCRLTVLKNIESLLEEAMEEGAENIVAVGNDQTVSKVANLIMNKKITLGIIPIGEGNLLAPALGINSAEEACRILSARKVKKLDVGQINEQYFLLGLESADDNIVFNLENYNINPLPNNEAVGLYNINISNYNFRSNPGDGIMEAVFAPKEKTFWQKLWHKKEESLPERISVFPIKKMTIKHRKNPVTINIDRQRTVKSPAEVTVLKNQLRVIVGKGIKQKSIAIQC</sequence>
<dbReference type="PROSITE" id="PS50146">
    <property type="entry name" value="DAGK"/>
    <property type="match status" value="1"/>
</dbReference>
<dbReference type="SUPFAM" id="SSF111331">
    <property type="entry name" value="NAD kinase/diacylglycerol kinase-like"/>
    <property type="match status" value="1"/>
</dbReference>
<evidence type="ECO:0000259" key="1">
    <source>
        <dbReference type="PROSITE" id="PS50146"/>
    </source>
</evidence>
<dbReference type="InterPro" id="IPR017438">
    <property type="entry name" value="ATP-NAD_kinase_N"/>
</dbReference>
<organism evidence="2 3">
    <name type="scientific">Candidatus Kuenenbacteria bacterium GW2011_GWA2_42_15</name>
    <dbReference type="NCBI Taxonomy" id="1618677"/>
    <lineage>
        <taxon>Bacteria</taxon>
        <taxon>Candidatus Kueneniibacteriota</taxon>
    </lineage>
</organism>
<dbReference type="Proteomes" id="UP000034516">
    <property type="component" value="Unassembled WGS sequence"/>
</dbReference>
<reference evidence="2 3" key="1">
    <citation type="journal article" date="2015" name="Nature">
        <title>rRNA introns, odd ribosomes, and small enigmatic genomes across a large radiation of phyla.</title>
        <authorList>
            <person name="Brown C.T."/>
            <person name="Hug L.A."/>
            <person name="Thomas B.C."/>
            <person name="Sharon I."/>
            <person name="Castelle C.J."/>
            <person name="Singh A."/>
            <person name="Wilkins M.J."/>
            <person name="Williams K.H."/>
            <person name="Banfield J.F."/>
        </authorList>
    </citation>
    <scope>NUCLEOTIDE SEQUENCE [LARGE SCALE GENOMIC DNA]</scope>
</reference>